<sequence length="156" mass="17112">MGSLIDEARSNPRRRKHKNLHADYQEACQRFFNAIEPDSYLRPHCHGPYQGAETLIAIKGLLAFIVFGSKGEVQAVHLFGAGNHAEEQGVAVGVEVQPGQWHTVISLESGSILLEMKGGPFDPEAPKYFASWAPEEMTQEGQIYLGALKKLVSLPG</sequence>
<dbReference type="Pfam" id="PF19480">
    <property type="entry name" value="DUF6016"/>
    <property type="match status" value="1"/>
</dbReference>
<dbReference type="SUPFAM" id="SSF51182">
    <property type="entry name" value="RmlC-like cupins"/>
    <property type="match status" value="1"/>
</dbReference>
<proteinExistence type="predicted"/>
<feature type="compositionally biased region" description="Basic and acidic residues" evidence="1">
    <location>
        <begin position="1"/>
        <end position="10"/>
    </location>
</feature>
<dbReference type="NCBIfam" id="TIGR04366">
    <property type="entry name" value="cupin_WbuC"/>
    <property type="match status" value="1"/>
</dbReference>
<name>A0A096FA17_COMTE</name>
<dbReference type="InterPro" id="IPR046058">
    <property type="entry name" value="WbuC_cupin"/>
</dbReference>
<dbReference type="AlphaFoldDB" id="A0A096FA17"/>
<dbReference type="CDD" id="cd07005">
    <property type="entry name" value="cupin_WbuC-like"/>
    <property type="match status" value="1"/>
</dbReference>
<dbReference type="InterPro" id="IPR027565">
    <property type="entry name" value="Cupin_WbuC"/>
</dbReference>
<feature type="domain" description="Cupin fold metalloprotein WbuC cupin" evidence="2">
    <location>
        <begin position="3"/>
        <end position="76"/>
    </location>
</feature>
<evidence type="ECO:0000313" key="3">
    <source>
        <dbReference type="EMBL" id="KGH26548.1"/>
    </source>
</evidence>
<protein>
    <recommendedName>
        <fullName evidence="2">Cupin fold metalloprotein WbuC cupin domain-containing protein</fullName>
    </recommendedName>
</protein>
<accession>A0A096FA17</accession>
<comment type="caution">
    <text evidence="3">The sequence shown here is derived from an EMBL/GenBank/DDBJ whole genome shotgun (WGS) entry which is preliminary data.</text>
</comment>
<feature type="region of interest" description="Disordered" evidence="1">
    <location>
        <begin position="1"/>
        <end position="20"/>
    </location>
</feature>
<evidence type="ECO:0000313" key="4">
    <source>
        <dbReference type="Proteomes" id="UP000029553"/>
    </source>
</evidence>
<evidence type="ECO:0000256" key="1">
    <source>
        <dbReference type="SAM" id="MobiDB-lite"/>
    </source>
</evidence>
<dbReference type="RefSeq" id="WP_198529105.1">
    <property type="nucleotide sequence ID" value="NZ_AWOR01000068.1"/>
</dbReference>
<dbReference type="InterPro" id="IPR011051">
    <property type="entry name" value="RmlC_Cupin_sf"/>
</dbReference>
<evidence type="ECO:0000259" key="2">
    <source>
        <dbReference type="Pfam" id="PF19480"/>
    </source>
</evidence>
<reference evidence="3 4" key="1">
    <citation type="submission" date="2013-09" db="EMBL/GenBank/DDBJ databases">
        <title>High correlation between genotypes and phenotypes of environmental bacteria Comamonas testosteroni strains.</title>
        <authorList>
            <person name="Liu L."/>
            <person name="Zhu W."/>
            <person name="Xia X."/>
            <person name="Xu B."/>
            <person name="Luo M."/>
            <person name="Wang G."/>
        </authorList>
    </citation>
    <scope>NUCLEOTIDE SEQUENCE [LARGE SCALE GENOMIC DNA]</scope>
    <source>
        <strain evidence="3 4">JL40</strain>
    </source>
</reference>
<organism evidence="3 4">
    <name type="scientific">Comamonas testosteroni</name>
    <name type="common">Pseudomonas testosteroni</name>
    <dbReference type="NCBI Taxonomy" id="285"/>
    <lineage>
        <taxon>Bacteria</taxon>
        <taxon>Pseudomonadati</taxon>
        <taxon>Pseudomonadota</taxon>
        <taxon>Betaproteobacteria</taxon>
        <taxon>Burkholderiales</taxon>
        <taxon>Comamonadaceae</taxon>
        <taxon>Comamonas</taxon>
    </lineage>
</organism>
<dbReference type="Proteomes" id="UP000029553">
    <property type="component" value="Unassembled WGS sequence"/>
</dbReference>
<dbReference type="EMBL" id="AWOR01000068">
    <property type="protein sequence ID" value="KGH26548.1"/>
    <property type="molecule type" value="Genomic_DNA"/>
</dbReference>
<gene>
    <name evidence="3" type="ORF">P353_20505</name>
</gene>